<accession>A0A1Y2CBM6</accession>
<dbReference type="EMBL" id="MCGO01000022">
    <property type="protein sequence ID" value="ORY44336.1"/>
    <property type="molecule type" value="Genomic_DNA"/>
</dbReference>
<dbReference type="AlphaFoldDB" id="A0A1Y2CBM6"/>
<comment type="caution">
    <text evidence="2">The sequence shown here is derived from an EMBL/GenBank/DDBJ whole genome shotgun (WGS) entry which is preliminary data.</text>
</comment>
<evidence type="ECO:0000256" key="1">
    <source>
        <dbReference type="SAM" id="MobiDB-lite"/>
    </source>
</evidence>
<proteinExistence type="predicted"/>
<sequence>MVLSLVIPAMMKFEKSSRNKNGGVTNFTDEDFKRMSTHALNSLQEAEKSSISVRGESCESSTDVDEGLVKGKQSSKSMTSLDKSVCTTFMQPGTESVTSPQPPPLLPKSRSGIVGGRPISLHRPISRIDSRTSSRPASMMAIVDEKSPT</sequence>
<organism evidence="2 3">
    <name type="scientific">Rhizoclosmatium globosum</name>
    <dbReference type="NCBI Taxonomy" id="329046"/>
    <lineage>
        <taxon>Eukaryota</taxon>
        <taxon>Fungi</taxon>
        <taxon>Fungi incertae sedis</taxon>
        <taxon>Chytridiomycota</taxon>
        <taxon>Chytridiomycota incertae sedis</taxon>
        <taxon>Chytridiomycetes</taxon>
        <taxon>Chytridiales</taxon>
        <taxon>Chytriomycetaceae</taxon>
        <taxon>Rhizoclosmatium</taxon>
    </lineage>
</organism>
<dbReference type="Proteomes" id="UP000193642">
    <property type="component" value="Unassembled WGS sequence"/>
</dbReference>
<feature type="compositionally biased region" description="Polar residues" evidence="1">
    <location>
        <begin position="72"/>
        <end position="99"/>
    </location>
</feature>
<name>A0A1Y2CBM6_9FUNG</name>
<keyword evidence="3" id="KW-1185">Reference proteome</keyword>
<feature type="compositionally biased region" description="Polar residues" evidence="1">
    <location>
        <begin position="43"/>
        <end position="52"/>
    </location>
</feature>
<protein>
    <submittedName>
        <fullName evidence="2">Uncharacterized protein</fullName>
    </submittedName>
</protein>
<evidence type="ECO:0000313" key="2">
    <source>
        <dbReference type="EMBL" id="ORY44336.1"/>
    </source>
</evidence>
<gene>
    <name evidence="2" type="ORF">BCR33DRAFT_219421</name>
</gene>
<reference evidence="2 3" key="1">
    <citation type="submission" date="2016-07" db="EMBL/GenBank/DDBJ databases">
        <title>Pervasive Adenine N6-methylation of Active Genes in Fungi.</title>
        <authorList>
            <consortium name="DOE Joint Genome Institute"/>
            <person name="Mondo S.J."/>
            <person name="Dannebaum R.O."/>
            <person name="Kuo R.C."/>
            <person name="Labutti K."/>
            <person name="Haridas S."/>
            <person name="Kuo A."/>
            <person name="Salamov A."/>
            <person name="Ahrendt S.R."/>
            <person name="Lipzen A."/>
            <person name="Sullivan W."/>
            <person name="Andreopoulos W.B."/>
            <person name="Clum A."/>
            <person name="Lindquist E."/>
            <person name="Daum C."/>
            <person name="Ramamoorthy G.K."/>
            <person name="Gryganskyi A."/>
            <person name="Culley D."/>
            <person name="Magnuson J.K."/>
            <person name="James T.Y."/>
            <person name="O'Malley M.A."/>
            <person name="Stajich J.E."/>
            <person name="Spatafora J.W."/>
            <person name="Visel A."/>
            <person name="Grigoriev I.V."/>
        </authorList>
    </citation>
    <scope>NUCLEOTIDE SEQUENCE [LARGE SCALE GENOMIC DNA]</scope>
    <source>
        <strain evidence="2 3">JEL800</strain>
    </source>
</reference>
<feature type="region of interest" description="Disordered" evidence="1">
    <location>
        <begin position="43"/>
        <end position="149"/>
    </location>
</feature>
<evidence type="ECO:0000313" key="3">
    <source>
        <dbReference type="Proteomes" id="UP000193642"/>
    </source>
</evidence>